<reference evidence="3" key="1">
    <citation type="journal article" date="2019" name="Int. J. Syst. Evol. Microbiol.">
        <title>The Global Catalogue of Microorganisms (GCM) 10K type strain sequencing project: providing services to taxonomists for standard genome sequencing and annotation.</title>
        <authorList>
            <consortium name="The Broad Institute Genomics Platform"/>
            <consortium name="The Broad Institute Genome Sequencing Center for Infectious Disease"/>
            <person name="Wu L."/>
            <person name="Ma J."/>
        </authorList>
    </citation>
    <scope>NUCLEOTIDE SEQUENCE [LARGE SCALE GENOMIC DNA]</scope>
    <source>
        <strain evidence="3">KCTC 23314</strain>
    </source>
</reference>
<proteinExistence type="predicted"/>
<evidence type="ECO:0000313" key="2">
    <source>
        <dbReference type="EMBL" id="GHC87523.1"/>
    </source>
</evidence>
<dbReference type="EMBL" id="BMYK01000010">
    <property type="protein sequence ID" value="GHC87523.1"/>
    <property type="molecule type" value="Genomic_DNA"/>
</dbReference>
<comment type="caution">
    <text evidence="2">The sequence shown here is derived from an EMBL/GenBank/DDBJ whole genome shotgun (WGS) entry which is preliminary data.</text>
</comment>
<dbReference type="InterPro" id="IPR021913">
    <property type="entry name" value="DUF3526"/>
</dbReference>
<keyword evidence="1" id="KW-1133">Transmembrane helix</keyword>
<dbReference type="RefSeq" id="WP_189688120.1">
    <property type="nucleotide sequence ID" value="NZ_BMYK01000010.1"/>
</dbReference>
<feature type="transmembrane region" description="Helical" evidence="1">
    <location>
        <begin position="241"/>
        <end position="262"/>
    </location>
</feature>
<name>A0ABQ3G3I9_9BURK</name>
<dbReference type="Proteomes" id="UP000626210">
    <property type="component" value="Unassembled WGS sequence"/>
</dbReference>
<evidence type="ECO:0000313" key="3">
    <source>
        <dbReference type="Proteomes" id="UP000626210"/>
    </source>
</evidence>
<feature type="transmembrane region" description="Helical" evidence="1">
    <location>
        <begin position="183"/>
        <end position="201"/>
    </location>
</feature>
<keyword evidence="3" id="KW-1185">Reference proteome</keyword>
<feature type="transmembrane region" description="Helical" evidence="1">
    <location>
        <begin position="424"/>
        <end position="445"/>
    </location>
</feature>
<dbReference type="PANTHER" id="PTHR43471:SF1">
    <property type="entry name" value="ABC TRANSPORTER PERMEASE PROTEIN NOSY-RELATED"/>
    <property type="match status" value="1"/>
</dbReference>
<organism evidence="2 3">
    <name type="scientific">Pseudorhodoferax aquiterrae</name>
    <dbReference type="NCBI Taxonomy" id="747304"/>
    <lineage>
        <taxon>Bacteria</taxon>
        <taxon>Pseudomonadati</taxon>
        <taxon>Pseudomonadota</taxon>
        <taxon>Betaproteobacteria</taxon>
        <taxon>Burkholderiales</taxon>
        <taxon>Comamonadaceae</taxon>
    </lineage>
</organism>
<dbReference type="Pfam" id="PF12040">
    <property type="entry name" value="DUF3526"/>
    <property type="match status" value="1"/>
</dbReference>
<evidence type="ECO:0000256" key="1">
    <source>
        <dbReference type="SAM" id="Phobius"/>
    </source>
</evidence>
<keyword evidence="1" id="KW-0472">Membrane</keyword>
<gene>
    <name evidence="2" type="ORF">GCM10007320_33900</name>
</gene>
<feature type="transmembrane region" description="Helical" evidence="1">
    <location>
        <begin position="132"/>
        <end position="152"/>
    </location>
</feature>
<accession>A0ABQ3G3I9</accession>
<dbReference type="PANTHER" id="PTHR43471">
    <property type="entry name" value="ABC TRANSPORTER PERMEASE"/>
    <property type="match status" value="1"/>
</dbReference>
<sequence>MRVWLHEWRLLARTPLAALALLLLLALSSLAVGSGAREVVRQQRTLERLAPLQQQDLAAQLAKPLARGDAGAAAYYGQHPTSSPPSDTAFLAGGLRDNAPLLLRVRALALQSQLHEGESFNPELALTGRFDWAFVLVYLAPLVLVALLYDLVSGERRAGRLGMLLALPGAGARLWLRRAGLRAALVLLCLLLPVAAGAVALGTPPAALTTAVASSVAYVAFWTGLSMLVGARGRSPAAHATALMGCWVLLTLVLPTLAQAALTRALPAPQGVELALAQREQVHGAWDLPREETMARFFASHPQWQDTAPLPAGFHWKWYFAFQQLGDEAVAADVQAWRTTLLARQRWTERLGWLLPGVGVQAALHRQAATDLQALLAQQDAVAAFHQRLRGYFYPHLFADKPFDANAIGALPRFAAVPPATQGWGPSLAALAVLAALALVVGGLATRRLQA</sequence>
<protein>
    <submittedName>
        <fullName evidence="2">ABC transporter permease</fullName>
    </submittedName>
</protein>
<keyword evidence="1" id="KW-0812">Transmembrane</keyword>
<feature type="transmembrane region" description="Helical" evidence="1">
    <location>
        <begin position="207"/>
        <end position="229"/>
    </location>
</feature>